<organism evidence="2 3">
    <name type="scientific">Botrytis tulipae</name>
    <dbReference type="NCBI Taxonomy" id="87230"/>
    <lineage>
        <taxon>Eukaryota</taxon>
        <taxon>Fungi</taxon>
        <taxon>Dikarya</taxon>
        <taxon>Ascomycota</taxon>
        <taxon>Pezizomycotina</taxon>
        <taxon>Leotiomycetes</taxon>
        <taxon>Helotiales</taxon>
        <taxon>Sclerotiniaceae</taxon>
        <taxon>Botrytis</taxon>
    </lineage>
</organism>
<evidence type="ECO:0000259" key="1">
    <source>
        <dbReference type="Pfam" id="PF13847"/>
    </source>
</evidence>
<dbReference type="Gene3D" id="3.40.50.150">
    <property type="entry name" value="Vaccinia Virus protein VP39"/>
    <property type="match status" value="1"/>
</dbReference>
<dbReference type="InterPro" id="IPR029063">
    <property type="entry name" value="SAM-dependent_MTases_sf"/>
</dbReference>
<dbReference type="PANTHER" id="PTHR43861">
    <property type="entry name" value="TRANS-ACONITATE 2-METHYLTRANSFERASE-RELATED"/>
    <property type="match status" value="1"/>
</dbReference>
<dbReference type="SUPFAM" id="SSF53335">
    <property type="entry name" value="S-adenosyl-L-methionine-dependent methyltransferases"/>
    <property type="match status" value="1"/>
</dbReference>
<sequence>MDLKNSESATYPHGHHASVLRSHSWRTALNSAAYLLPHLQPSMDILDIGCGPGTITVDLASYIPQGSITGLERAEEVLTHARAFAKQNGVTNAHFVVGDANSLEYPDNTFDVVMCHQVLQYMHDPVSVLKEMKRVVKVGGIVAVREADFGSFVWHPEVEGMEDWRTLYMEVAKSNGGQPKAGRMIHAWAKKAGFLVSNLKISSSTWCYGTKEEVEWWSKLWSERTVASLFATSVLNSKLAGTTDLNQAADAWLRWGKQEDAWFSVLNGEVICYKEP</sequence>
<protein>
    <recommendedName>
        <fullName evidence="1">Methyltransferase domain-containing protein</fullName>
    </recommendedName>
</protein>
<keyword evidence="3" id="KW-1185">Reference proteome</keyword>
<dbReference type="InterPro" id="IPR025714">
    <property type="entry name" value="Methyltranfer_dom"/>
</dbReference>
<dbReference type="Proteomes" id="UP000297777">
    <property type="component" value="Unassembled WGS sequence"/>
</dbReference>
<dbReference type="PANTHER" id="PTHR43861:SF1">
    <property type="entry name" value="TRANS-ACONITATE 2-METHYLTRANSFERASE"/>
    <property type="match status" value="1"/>
</dbReference>
<dbReference type="AlphaFoldDB" id="A0A4Z1E8X0"/>
<dbReference type="Pfam" id="PF13847">
    <property type="entry name" value="Methyltransf_31"/>
    <property type="match status" value="1"/>
</dbReference>
<gene>
    <name evidence="2" type="ORF">BTUL_0343g00020</name>
</gene>
<dbReference type="OrthoDB" id="10017101at2759"/>
<comment type="caution">
    <text evidence="2">The sequence shown here is derived from an EMBL/GenBank/DDBJ whole genome shotgun (WGS) entry which is preliminary data.</text>
</comment>
<feature type="domain" description="Methyltransferase" evidence="1">
    <location>
        <begin position="41"/>
        <end position="184"/>
    </location>
</feature>
<evidence type="ECO:0000313" key="2">
    <source>
        <dbReference type="EMBL" id="TGO07033.1"/>
    </source>
</evidence>
<evidence type="ECO:0000313" key="3">
    <source>
        <dbReference type="Proteomes" id="UP000297777"/>
    </source>
</evidence>
<name>A0A4Z1E8X0_9HELO</name>
<dbReference type="CDD" id="cd02440">
    <property type="entry name" value="AdoMet_MTases"/>
    <property type="match status" value="1"/>
</dbReference>
<proteinExistence type="predicted"/>
<dbReference type="EMBL" id="PQXH01000341">
    <property type="protein sequence ID" value="TGO07033.1"/>
    <property type="molecule type" value="Genomic_DNA"/>
</dbReference>
<accession>A0A4Z1E8X0</accession>
<reference evidence="2 3" key="1">
    <citation type="submission" date="2017-12" db="EMBL/GenBank/DDBJ databases">
        <title>Comparative genomics of Botrytis spp.</title>
        <authorList>
            <person name="Valero-Jimenez C.A."/>
            <person name="Tapia P."/>
            <person name="Veloso J."/>
            <person name="Silva-Moreno E."/>
            <person name="Staats M."/>
            <person name="Valdes J.H."/>
            <person name="Van Kan J.A.L."/>
        </authorList>
    </citation>
    <scope>NUCLEOTIDE SEQUENCE [LARGE SCALE GENOMIC DNA]</scope>
    <source>
        <strain evidence="2 3">Bt9001</strain>
    </source>
</reference>